<evidence type="ECO:0000256" key="3">
    <source>
        <dbReference type="ARBA" id="ARBA00022801"/>
    </source>
</evidence>
<evidence type="ECO:0000256" key="5">
    <source>
        <dbReference type="SAM" id="MobiDB-lite"/>
    </source>
</evidence>
<dbReference type="Pfam" id="PF03568">
    <property type="entry name" value="Separin_C"/>
    <property type="match status" value="1"/>
</dbReference>
<dbReference type="InterPro" id="IPR005314">
    <property type="entry name" value="Peptidase_C50"/>
</dbReference>
<dbReference type="PROSITE" id="PS51700">
    <property type="entry name" value="SEPARIN"/>
    <property type="match status" value="1"/>
</dbReference>
<dbReference type="GO" id="GO:0051307">
    <property type="term" value="P:meiotic chromosome separation"/>
    <property type="evidence" value="ECO:0007669"/>
    <property type="project" value="TreeGrafter"/>
</dbReference>
<dbReference type="EMBL" id="JANBOJ010000033">
    <property type="protein sequence ID" value="KAJ1724383.1"/>
    <property type="molecule type" value="Genomic_DNA"/>
</dbReference>
<evidence type="ECO:0000256" key="1">
    <source>
        <dbReference type="ARBA" id="ARBA00000451"/>
    </source>
</evidence>
<sequence length="2122" mass="218418">MGSKVSDPLLDSFHKLTDCTAAAERQALSRLTQPSNSGRSKSSARPELHFALALVNQLNHQFSRRPSDLQQLSASETGGAGAAADSVQRMVRVGLAAFRFLHGNRAAAGFGALALEKTLANFITACVNGHVGHWACDAMGVLHMWLVEYAESHVLVAAAGSGGSGGSRAVRKAAGARGARAAEGLAGGMRRLSISKPAAGVSGGSSRSSSSSSPGALLAGEKGEKRAPLVPTHFPIRYCQGDAAFNGLVVGLLCNGLRTLARGGAHARRATQEAGAELARRADSALDWCLRVQALGGAESADAHLQVCFRSYYALSSSSGSSSSEHSLELRLLALTAYANTRECDARELLKHAARAGGSGVRRFADGVAEQLRAQVDRAAVSPELLEFVLLVADSRRSAGDVDAAVAAWQLLDGRSGGSGSSSAADVACALLRRDTLVLAAVEGAGENLGRVADMLAAGQMDGGQVEAAVGAARNTLAGWNALALCGDRLRRTARRALGWLQQRQQQATDHTPAEAAVARAALGQLLAADALYHAYVARGAARRAAEDGGGGGVAKVCLAHGDACVTGVQLAVRLLEHADDAAHRAAVERLTARLLSLCEGAGDVRGLLRSHSTVMFNHAAALFRLGVFVRAAEAAELAISSLAMWVRHAGSADAAAAVADAVAQLCKRYEVAASAYQAAGAHASAGAAYARAAAFLSRRLDAAEIDGGARPPFSTGWAPGGAADRALVFVDRYARLCGARLLSDPDEPAAAMRPMQQAQAQWSGDPLVLAWLAEAEADFLRPLANSPGLASGGVQAARRALLEQALRLYAAAAAAAGGCAAGRVRCLLELGKAARDLGEDAQAREQLSLALELALAAPGGGQAGALAAPAEAHGWLAVMDIEQGGSGGKHAACSAKLWAQLAEQWRRQQQRQQQPADDAGQLRRALDAMGAFAGLLDSRAAHGAERLALRRAGLCLAQRCAGLDASAGGSVAAVEWLVALARECALAGDAAEAAGLFAQAAERCAVPGAVPAHAHVAMLAAEAECLLLLSLGSSSGGAQAALDRAAVVARRMDSLGGGGGGSGTRPLARGRRRAPVDAEWLVVLARAGVVQSRVALHRGALADAVDCALHAHRVVSALLQTLQAAAERRRRAQQQQQRVLGSSSLDNEDDPFGPAAEAGKAADAGAGVEAEAEEGAQRRQMAGSGDWALQRLAADCLGHLAHVHSVRGSVREAEYFATRMLAVATERLRAPQLVRRARRVLADILARRGALDECAALLDAEGDGEPSRGVLEDAGGLLAEGDAWRRLGRVDRALALYERAAAAAAAAADALQAPAQGATPPGLLGVLAEDVAVRRMLLSAEQKLVDDVDPVADAAGRGADRLPEHLLLHSTLSFDAAWRAAGLGPPGAGGAILLPSLAAAPADRRAARGRGAASDVRKMALAAYTMLRRTAALAVTAGSAHSVHASTRMLAMAAALVQTLGPAVSNAAAAAAAAVADMLDAPLNITVVRETADALRRQMVALPAELTAWPADVVGTPGGRQAGSPHASPVLRARQMTSMLLADDPEESESDDSGGGGGGGGAKDTRREAFFRGATDGTRLAALWPADPGCDAGADSGVVSGDGARLADVLPASWVVCGVSVDAARDVLLVTRYERARTPLALVLPLRPVDSLDALDLGEAAAAAAAAADADRGGSTGAFDGVLATLGAIVAASDRSMKTAAECVTAEDKRAWWEQRAQLDRALGRLLRRVETRWLGCLRRLLSPEPLALSDDAVAAVREALHACVLARVPRTYGARARRLVLSDELCAVVLAAAAAGSVESADANADGDGDGDADAWRDLCMLVWAVYCRRDAAPAADAQALEAFSEAVRDALLPLLAGGLMAESVESAAEAPAHLILALDKHAQQLPWETLPCLAGHPVSRVPSVAFLLDRLSVSASASASSAPHPAHTTDPSLVSYVLNPAGDLARTQAAFEPLVQAHPSWRGSTGRAPTSCEFSQALSASSVFLYFGHGGGEAYSGRALVRATRVRAVALLFGCSSARMRRMGEYDAVGTPADYVVAGCPALVGNLWDVGDKDIDRFAAEVLRRWGVDGAVAPHGGRPLSLAEAVCLARKVCRMPFLTGAAPVVYGIPVYLSSSSSTG</sequence>
<feature type="compositionally biased region" description="Low complexity" evidence="5">
    <location>
        <begin position="1154"/>
        <end position="1170"/>
    </location>
</feature>
<feature type="domain" description="Peptidase C50" evidence="6">
    <location>
        <begin position="1934"/>
        <end position="2029"/>
    </location>
</feature>
<evidence type="ECO:0000259" key="6">
    <source>
        <dbReference type="PROSITE" id="PS51700"/>
    </source>
</evidence>
<keyword evidence="4" id="KW-0159">Chromosome partition</keyword>
<dbReference type="PANTHER" id="PTHR12792:SF0">
    <property type="entry name" value="SEPARIN"/>
    <property type="match status" value="1"/>
</dbReference>
<feature type="region of interest" description="Disordered" evidence="5">
    <location>
        <begin position="1544"/>
        <end position="1566"/>
    </location>
</feature>
<comment type="caution">
    <text evidence="7">The sequence shown here is derived from an EMBL/GenBank/DDBJ whole genome shotgun (WGS) entry which is preliminary data.</text>
</comment>
<keyword evidence="3 7" id="KW-0378">Hydrolase</keyword>
<dbReference type="GO" id="GO:0072686">
    <property type="term" value="C:mitotic spindle"/>
    <property type="evidence" value="ECO:0007669"/>
    <property type="project" value="TreeGrafter"/>
</dbReference>
<dbReference type="PANTHER" id="PTHR12792">
    <property type="entry name" value="EXTRA SPINDLE POLES 1-RELATED"/>
    <property type="match status" value="1"/>
</dbReference>
<feature type="region of interest" description="Disordered" evidence="5">
    <location>
        <begin position="197"/>
        <end position="224"/>
    </location>
</feature>
<proteinExistence type="predicted"/>
<feature type="compositionally biased region" description="Gly residues" evidence="5">
    <location>
        <begin position="1554"/>
        <end position="1563"/>
    </location>
</feature>
<evidence type="ECO:0000313" key="8">
    <source>
        <dbReference type="Proteomes" id="UP001149813"/>
    </source>
</evidence>
<keyword evidence="8" id="KW-1185">Reference proteome</keyword>
<name>A0A9W7Y566_9FUNG</name>
<evidence type="ECO:0000256" key="4">
    <source>
        <dbReference type="ARBA" id="ARBA00022829"/>
    </source>
</evidence>
<dbReference type="GO" id="GO:0005737">
    <property type="term" value="C:cytoplasm"/>
    <property type="evidence" value="ECO:0007669"/>
    <property type="project" value="TreeGrafter"/>
</dbReference>
<dbReference type="EC" id="3.4.22.49" evidence="2"/>
<protein>
    <recommendedName>
        <fullName evidence="2">separase</fullName>
        <ecNumber evidence="2">3.4.22.49</ecNumber>
    </recommendedName>
</protein>
<dbReference type="GO" id="GO:0006508">
    <property type="term" value="P:proteolysis"/>
    <property type="evidence" value="ECO:0007669"/>
    <property type="project" value="InterPro"/>
</dbReference>
<dbReference type="GO" id="GO:0044732">
    <property type="term" value="C:mitotic spindle pole body"/>
    <property type="evidence" value="ECO:0007669"/>
    <property type="project" value="TreeGrafter"/>
</dbReference>
<dbReference type="GO" id="GO:0004197">
    <property type="term" value="F:cysteine-type endopeptidase activity"/>
    <property type="evidence" value="ECO:0007669"/>
    <property type="project" value="InterPro"/>
</dbReference>
<dbReference type="GO" id="GO:0005634">
    <property type="term" value="C:nucleus"/>
    <property type="evidence" value="ECO:0007669"/>
    <property type="project" value="InterPro"/>
</dbReference>
<feature type="region of interest" description="Disordered" evidence="5">
    <location>
        <begin position="1130"/>
        <end position="1180"/>
    </location>
</feature>
<evidence type="ECO:0000256" key="2">
    <source>
        <dbReference type="ARBA" id="ARBA00012489"/>
    </source>
</evidence>
<dbReference type="OrthoDB" id="10255632at2759"/>
<accession>A0A9W7Y566</accession>
<evidence type="ECO:0000313" key="7">
    <source>
        <dbReference type="EMBL" id="KAJ1724383.1"/>
    </source>
</evidence>
<gene>
    <name evidence="7" type="primary">ESP1</name>
    <name evidence="7" type="ORF">LPJ53_001339</name>
</gene>
<dbReference type="Proteomes" id="UP001149813">
    <property type="component" value="Unassembled WGS sequence"/>
</dbReference>
<feature type="compositionally biased region" description="Low complexity" evidence="5">
    <location>
        <begin position="197"/>
        <end position="220"/>
    </location>
</feature>
<comment type="catalytic activity">
    <reaction evidence="1">
        <text>All bonds known to be hydrolyzed by this endopeptidase have arginine in P1 and an acidic residue in P4. P6 is often occupied by an acidic residue or by a hydroxy-amino-acid residue, the phosphorylation of which enhances cleavage.</text>
        <dbReference type="EC" id="3.4.22.49"/>
    </reaction>
</comment>
<reference evidence="7" key="1">
    <citation type="submission" date="2022-07" db="EMBL/GenBank/DDBJ databases">
        <title>Phylogenomic reconstructions and comparative analyses of Kickxellomycotina fungi.</title>
        <authorList>
            <person name="Reynolds N.K."/>
            <person name="Stajich J.E."/>
            <person name="Barry K."/>
            <person name="Grigoriev I.V."/>
            <person name="Crous P."/>
            <person name="Smith M.E."/>
        </authorList>
    </citation>
    <scope>NUCLEOTIDE SEQUENCE</scope>
    <source>
        <strain evidence="7">NBRC 32514</strain>
    </source>
</reference>
<organism evidence="7 8">
    <name type="scientific">Coemansia erecta</name>
    <dbReference type="NCBI Taxonomy" id="147472"/>
    <lineage>
        <taxon>Eukaryota</taxon>
        <taxon>Fungi</taxon>
        <taxon>Fungi incertae sedis</taxon>
        <taxon>Zoopagomycota</taxon>
        <taxon>Kickxellomycotina</taxon>
        <taxon>Kickxellomycetes</taxon>
        <taxon>Kickxellales</taxon>
        <taxon>Kickxellaceae</taxon>
        <taxon>Coemansia</taxon>
    </lineage>
</organism>
<feature type="compositionally biased region" description="Acidic residues" evidence="5">
    <location>
        <begin position="1544"/>
        <end position="1553"/>
    </location>
</feature>
<dbReference type="InterPro" id="IPR030397">
    <property type="entry name" value="SEPARIN_core_dom"/>
</dbReference>